<name>A0A2Z6MIY3_TRISU</name>
<dbReference type="CDD" id="cd22157">
    <property type="entry name" value="F-box_AtFBW1-like"/>
    <property type="match status" value="1"/>
</dbReference>
<dbReference type="InterPro" id="IPR050796">
    <property type="entry name" value="SCF_F-box_component"/>
</dbReference>
<proteinExistence type="predicted"/>
<dbReference type="InterPro" id="IPR013187">
    <property type="entry name" value="F-box-assoc_dom_typ3"/>
</dbReference>
<dbReference type="InterPro" id="IPR017451">
    <property type="entry name" value="F-box-assoc_interact_dom"/>
</dbReference>
<dbReference type="InterPro" id="IPR036047">
    <property type="entry name" value="F-box-like_dom_sf"/>
</dbReference>
<evidence type="ECO:0000259" key="1">
    <source>
        <dbReference type="PROSITE" id="PS50181"/>
    </source>
</evidence>
<dbReference type="InterPro" id="IPR001810">
    <property type="entry name" value="F-box_dom"/>
</dbReference>
<accession>A0A2Z6MIY3</accession>
<organism evidence="2 3">
    <name type="scientific">Trifolium subterraneum</name>
    <name type="common">Subterranean clover</name>
    <dbReference type="NCBI Taxonomy" id="3900"/>
    <lineage>
        <taxon>Eukaryota</taxon>
        <taxon>Viridiplantae</taxon>
        <taxon>Streptophyta</taxon>
        <taxon>Embryophyta</taxon>
        <taxon>Tracheophyta</taxon>
        <taxon>Spermatophyta</taxon>
        <taxon>Magnoliopsida</taxon>
        <taxon>eudicotyledons</taxon>
        <taxon>Gunneridae</taxon>
        <taxon>Pentapetalae</taxon>
        <taxon>rosids</taxon>
        <taxon>fabids</taxon>
        <taxon>Fabales</taxon>
        <taxon>Fabaceae</taxon>
        <taxon>Papilionoideae</taxon>
        <taxon>50 kb inversion clade</taxon>
        <taxon>NPAAA clade</taxon>
        <taxon>Hologalegina</taxon>
        <taxon>IRL clade</taxon>
        <taxon>Trifolieae</taxon>
        <taxon>Trifolium</taxon>
    </lineage>
</organism>
<dbReference type="OrthoDB" id="1432085at2759"/>
<gene>
    <name evidence="2" type="ORF">TSUD_175990</name>
</gene>
<dbReference type="Gene3D" id="1.20.1280.50">
    <property type="match status" value="1"/>
</dbReference>
<feature type="domain" description="F-box" evidence="1">
    <location>
        <begin position="2"/>
        <end position="47"/>
    </location>
</feature>
<dbReference type="PANTHER" id="PTHR31672">
    <property type="entry name" value="BNACNNG10540D PROTEIN"/>
    <property type="match status" value="1"/>
</dbReference>
<dbReference type="PROSITE" id="PS50181">
    <property type="entry name" value="FBOX"/>
    <property type="match status" value="1"/>
</dbReference>
<protein>
    <recommendedName>
        <fullName evidence="1">F-box domain-containing protein</fullName>
    </recommendedName>
</protein>
<dbReference type="PANTHER" id="PTHR31672:SF13">
    <property type="entry name" value="F-BOX PROTEIN CPR30-LIKE"/>
    <property type="match status" value="1"/>
</dbReference>
<dbReference type="SUPFAM" id="SSF81383">
    <property type="entry name" value="F-box domain"/>
    <property type="match status" value="1"/>
</dbReference>
<sequence>MSSTLPLLPPDLITEILSWLPVKILVRFTSVLKHWKSIIFDPKFAKLHLQRSPKHTHVLLTLFDDVKYNGEVYETFWVVAPLLVRGLLEHPSSTVNEDDSFHFDQDHTTDVIGSINGLVCLKENISQKKGIREICIRFWNPSLRLKSKEAPTLTVIPASVNLNLGFGYDDSTDTYKVVAVFWDRTAKKMEGRVHCMGDSCWRKTLACPDFPILLGIGLFVNDSINWLAIDNLKGHKYKWNHVTIKQLVIFSLDMPKETCKYMLLPAGFCELPEYEPDLVVLRGRLCLYYEHKRTHFVLWEMGEFGVQESWTKLVNVSYMHLQFDGFEHYWLLFPVCLSENGDILLLTCKQVAEYVVMYSRRDDRVEHIELPNNEIWYADNEHMQSLVLPLPRPH</sequence>
<dbReference type="Pfam" id="PF00646">
    <property type="entry name" value="F-box"/>
    <property type="match status" value="1"/>
</dbReference>
<keyword evidence="3" id="KW-1185">Reference proteome</keyword>
<dbReference type="NCBIfam" id="TIGR01640">
    <property type="entry name" value="F_box_assoc_1"/>
    <property type="match status" value="1"/>
</dbReference>
<dbReference type="EMBL" id="DF973181">
    <property type="protein sequence ID" value="GAU18257.1"/>
    <property type="molecule type" value="Genomic_DNA"/>
</dbReference>
<dbReference type="AlphaFoldDB" id="A0A2Z6MIY3"/>
<dbReference type="SMART" id="SM00256">
    <property type="entry name" value="FBOX"/>
    <property type="match status" value="1"/>
</dbReference>
<evidence type="ECO:0000313" key="3">
    <source>
        <dbReference type="Proteomes" id="UP000242715"/>
    </source>
</evidence>
<dbReference type="Proteomes" id="UP000242715">
    <property type="component" value="Unassembled WGS sequence"/>
</dbReference>
<evidence type="ECO:0000313" key="2">
    <source>
        <dbReference type="EMBL" id="GAU18257.1"/>
    </source>
</evidence>
<dbReference type="Pfam" id="PF08268">
    <property type="entry name" value="FBA_3"/>
    <property type="match status" value="1"/>
</dbReference>
<reference evidence="3" key="1">
    <citation type="journal article" date="2017" name="Front. Plant Sci.">
        <title>Climate Clever Clovers: New Paradigm to Reduce the Environmental Footprint of Ruminants by Breeding Low Methanogenic Forages Utilizing Haplotype Variation.</title>
        <authorList>
            <person name="Kaur P."/>
            <person name="Appels R."/>
            <person name="Bayer P.E."/>
            <person name="Keeble-Gagnere G."/>
            <person name="Wang J."/>
            <person name="Hirakawa H."/>
            <person name="Shirasawa K."/>
            <person name="Vercoe P."/>
            <person name="Stefanova K."/>
            <person name="Durmic Z."/>
            <person name="Nichols P."/>
            <person name="Revell C."/>
            <person name="Isobe S.N."/>
            <person name="Edwards D."/>
            <person name="Erskine W."/>
        </authorList>
    </citation>
    <scope>NUCLEOTIDE SEQUENCE [LARGE SCALE GENOMIC DNA]</scope>
    <source>
        <strain evidence="3">cv. Daliak</strain>
    </source>
</reference>